<dbReference type="InterPro" id="IPR056884">
    <property type="entry name" value="NPHP3-like_N"/>
</dbReference>
<dbReference type="InterPro" id="IPR027417">
    <property type="entry name" value="P-loop_NTPase"/>
</dbReference>
<dbReference type="PRINTS" id="PR01415">
    <property type="entry name" value="ANKYRIN"/>
</dbReference>
<evidence type="ECO:0000256" key="3">
    <source>
        <dbReference type="PROSITE-ProRule" id="PRU00023"/>
    </source>
</evidence>
<organism evidence="6 7">
    <name type="scientific">Lithohypha guttulata</name>
    <dbReference type="NCBI Taxonomy" id="1690604"/>
    <lineage>
        <taxon>Eukaryota</taxon>
        <taxon>Fungi</taxon>
        <taxon>Dikarya</taxon>
        <taxon>Ascomycota</taxon>
        <taxon>Pezizomycotina</taxon>
        <taxon>Eurotiomycetes</taxon>
        <taxon>Chaetothyriomycetidae</taxon>
        <taxon>Chaetothyriales</taxon>
        <taxon>Trichomeriaceae</taxon>
        <taxon>Lithohypha</taxon>
    </lineage>
</organism>
<dbReference type="InterPro" id="IPR051165">
    <property type="entry name" value="Multifunctional_ANK_Repeat"/>
</dbReference>
<dbReference type="SUPFAM" id="SSF48403">
    <property type="entry name" value="Ankyrin repeat"/>
    <property type="match status" value="2"/>
</dbReference>
<name>A0AAN7T365_9EURO</name>
<feature type="repeat" description="ANK" evidence="3">
    <location>
        <begin position="767"/>
        <end position="799"/>
    </location>
</feature>
<dbReference type="Gene3D" id="3.40.50.300">
    <property type="entry name" value="P-loop containing nucleotide triphosphate hydrolases"/>
    <property type="match status" value="1"/>
</dbReference>
<dbReference type="AlphaFoldDB" id="A0AAN7T365"/>
<feature type="domain" description="Nephrocystin 3-like N-terminal" evidence="5">
    <location>
        <begin position="108"/>
        <end position="283"/>
    </location>
</feature>
<dbReference type="PROSITE" id="PS50297">
    <property type="entry name" value="ANK_REP_REGION"/>
    <property type="match status" value="6"/>
</dbReference>
<proteinExistence type="predicted"/>
<dbReference type="Pfam" id="PF12796">
    <property type="entry name" value="Ank_2"/>
    <property type="match status" value="3"/>
</dbReference>
<dbReference type="PANTHER" id="PTHR24123">
    <property type="entry name" value="ANKYRIN REPEAT-CONTAINING"/>
    <property type="match status" value="1"/>
</dbReference>
<evidence type="ECO:0000256" key="2">
    <source>
        <dbReference type="ARBA" id="ARBA00023043"/>
    </source>
</evidence>
<gene>
    <name evidence="6" type="ORF">LTR05_003018</name>
</gene>
<dbReference type="Pfam" id="PF00023">
    <property type="entry name" value="Ank"/>
    <property type="match status" value="1"/>
</dbReference>
<comment type="caution">
    <text evidence="6">The sequence shown here is derived from an EMBL/GenBank/DDBJ whole genome shotgun (WGS) entry which is preliminary data.</text>
</comment>
<dbReference type="Proteomes" id="UP001309876">
    <property type="component" value="Unassembled WGS sequence"/>
</dbReference>
<dbReference type="InterPro" id="IPR002110">
    <property type="entry name" value="Ankyrin_rpt"/>
</dbReference>
<dbReference type="Pfam" id="PF24883">
    <property type="entry name" value="NPHP3_N"/>
    <property type="match status" value="1"/>
</dbReference>
<keyword evidence="2 3" id="KW-0040">ANK repeat</keyword>
<dbReference type="SUPFAM" id="SSF52540">
    <property type="entry name" value="P-loop containing nucleoside triphosphate hydrolases"/>
    <property type="match status" value="1"/>
</dbReference>
<feature type="repeat" description="ANK" evidence="3">
    <location>
        <begin position="898"/>
        <end position="926"/>
    </location>
</feature>
<evidence type="ECO:0000313" key="6">
    <source>
        <dbReference type="EMBL" id="KAK5088796.1"/>
    </source>
</evidence>
<evidence type="ECO:0000256" key="4">
    <source>
        <dbReference type="SAM" id="MobiDB-lite"/>
    </source>
</evidence>
<feature type="repeat" description="ANK" evidence="3">
    <location>
        <begin position="833"/>
        <end position="865"/>
    </location>
</feature>
<protein>
    <recommendedName>
        <fullName evidence="5">Nephrocystin 3-like N-terminal domain-containing protein</fullName>
    </recommendedName>
</protein>
<evidence type="ECO:0000256" key="1">
    <source>
        <dbReference type="ARBA" id="ARBA00022737"/>
    </source>
</evidence>
<feature type="region of interest" description="Disordered" evidence="4">
    <location>
        <begin position="16"/>
        <end position="43"/>
    </location>
</feature>
<evidence type="ECO:0000259" key="5">
    <source>
        <dbReference type="Pfam" id="PF24883"/>
    </source>
</evidence>
<dbReference type="SMART" id="SM00248">
    <property type="entry name" value="ANK"/>
    <property type="match status" value="9"/>
</dbReference>
<reference evidence="6 7" key="1">
    <citation type="submission" date="2023-08" db="EMBL/GenBank/DDBJ databases">
        <title>Black Yeasts Isolated from many extreme environments.</title>
        <authorList>
            <person name="Coleine C."/>
            <person name="Stajich J.E."/>
            <person name="Selbmann L."/>
        </authorList>
    </citation>
    <scope>NUCLEOTIDE SEQUENCE [LARGE SCALE GENOMIC DNA]</scope>
    <source>
        <strain evidence="6 7">CCFEE 5910</strain>
    </source>
</reference>
<accession>A0AAN7T365</accession>
<feature type="repeat" description="ANK" evidence="3">
    <location>
        <begin position="800"/>
        <end position="832"/>
    </location>
</feature>
<dbReference type="EMBL" id="JAVRRJ010000002">
    <property type="protein sequence ID" value="KAK5088796.1"/>
    <property type="molecule type" value="Genomic_DNA"/>
</dbReference>
<keyword evidence="1" id="KW-0677">Repeat</keyword>
<evidence type="ECO:0000313" key="7">
    <source>
        <dbReference type="Proteomes" id="UP001309876"/>
    </source>
</evidence>
<keyword evidence="7" id="KW-1185">Reference proteome</keyword>
<dbReference type="Gene3D" id="1.25.40.20">
    <property type="entry name" value="Ankyrin repeat-containing domain"/>
    <property type="match status" value="1"/>
</dbReference>
<dbReference type="InterPro" id="IPR036770">
    <property type="entry name" value="Ankyrin_rpt-contain_sf"/>
</dbReference>
<dbReference type="PANTHER" id="PTHR24123:SF33">
    <property type="entry name" value="PROTEIN HOS4"/>
    <property type="match status" value="1"/>
</dbReference>
<dbReference type="PROSITE" id="PS50088">
    <property type="entry name" value="ANK_REPEAT"/>
    <property type="match status" value="6"/>
</dbReference>
<feature type="repeat" description="ANK" evidence="3">
    <location>
        <begin position="866"/>
        <end position="898"/>
    </location>
</feature>
<sequence length="1070" mass="118672">MSQNASDCNALTYVNHQSIEPSSKRRRLNSEEDQLVDGQNTYGKTTLSGQSSAIFGNFHGTHNHYYDHTKNDGDATSVPDRRKRLVASLMFKRMDARQHNIATAMPKTCTWLFRHNEFKQWTDDDEMSQHGGFLWIKGKPGCGKSTIMKGALAWANKQKSKRNWITVSYFFNARAPGVLEKSTLGLYQSLVHQILQVAPQFMSDFEDMFSWKAVDDTIVWTITELQGFLLQVARNPERPSLCVFIDALDEGDDKDVRALIAFLEDLTDDMDSMPALRVCLSSRHYPHITIKKGLSLVVEKQRDHDCDIETYVRRKLLVADDTNASDLQVAVCRKSASIFLWVVLVIPILNHMHDQGKSVGDMMRYLESLPKDLEGLFAEILARDTDELRSCVSLLQWVLYASRPLTAVELYLAIQHSWARPEDDEISIPQDAPLSRYLLNSSRGLLEYTKSEPQTIQFIHETVREFLVGTSGLAQVDPALKDNLHGWSHAKLSQACLSYFSRTYSRLPSDIHDIVKNDLLPGTPRHIRVDIRGKTDSEFPFMQYAVENILVHAEAAQQNGVQQDSCWRLLIKGDFGVDDGWRVLRNIFEKHDIRCFDSKVTLLYVVIEMKLPTLTSILAAIPGAVDVECGRYGSALQAACHGGNEYIVQCLINHGANVDKKGGEHKHSVLAAIHGKHFHIARLLISHSASPNLGMLLKTMSRYYDRASEEEISILHDLSLRPGVYDNAEIGELLCLAAGRGITAFVARLLPRVSDVDLVCTDNRHTKYDTALVAAASNGHLEVVSLLLDHGADIELTGNHKLTALAEAVSNGNLQVVSLLLDYGADIEVIDNHGLLILIAAASNGHLEVVSLLLDHGADIEVTGSHGLTALIAAARSGKLECVKLLVNRGANVHVVGLGDSALSRAAGDGHTEIVKVLLAAGANANDGCFALNKAARWGKFEIVKLLIDNGADVNASDKESLYRVPLCAAISGSKYAIVELLLSAGASIDVQLGMHEWLPLSFHDGFMTTLEHLLKTKQTEYAEKIRQLHDMQQWTHYNHSSTCQISAPQARVSLPRGDVFKMDIRSILG</sequence>
<feature type="repeat" description="ANK" evidence="3">
    <location>
        <begin position="927"/>
        <end position="959"/>
    </location>
</feature>